<keyword evidence="3" id="KW-1185">Reference proteome</keyword>
<feature type="signal peptide" evidence="1">
    <location>
        <begin position="1"/>
        <end position="22"/>
    </location>
</feature>
<dbReference type="EMBL" id="VDFC01000033">
    <property type="protein sequence ID" value="KAA0940127.1"/>
    <property type="molecule type" value="Genomic_DNA"/>
</dbReference>
<sequence length="97" mass="9803">MPLLALAALLLAFGVGSVPAHASTGEVHVFGTELEPVTTYENPGGCYKLPLSAHVLVNRTDSTVQVHGDPFCLTPGLTVAPGYGSHVAAGSGSFSVA</sequence>
<keyword evidence="1" id="KW-0732">Signal</keyword>
<dbReference type="OrthoDB" id="3430872at2"/>
<organism evidence="2 3">
    <name type="scientific">Streptomyces apricus</name>
    <dbReference type="NCBI Taxonomy" id="1828112"/>
    <lineage>
        <taxon>Bacteria</taxon>
        <taxon>Bacillati</taxon>
        <taxon>Actinomycetota</taxon>
        <taxon>Actinomycetes</taxon>
        <taxon>Kitasatosporales</taxon>
        <taxon>Streptomycetaceae</taxon>
        <taxon>Streptomyces</taxon>
    </lineage>
</organism>
<proteinExistence type="predicted"/>
<name>A0A5B0BEH4_9ACTN</name>
<dbReference type="AlphaFoldDB" id="A0A5B0BEH4"/>
<evidence type="ECO:0000313" key="3">
    <source>
        <dbReference type="Proteomes" id="UP000324965"/>
    </source>
</evidence>
<protein>
    <submittedName>
        <fullName evidence="2">Uncharacterized protein</fullName>
    </submittedName>
</protein>
<evidence type="ECO:0000256" key="1">
    <source>
        <dbReference type="SAM" id="SignalP"/>
    </source>
</evidence>
<feature type="chain" id="PRO_5022755436" evidence="1">
    <location>
        <begin position="23"/>
        <end position="97"/>
    </location>
</feature>
<reference evidence="2 3" key="1">
    <citation type="submission" date="2019-05" db="EMBL/GenBank/DDBJ databases">
        <authorList>
            <person name="Hariharan J."/>
            <person name="Choudoir M.J."/>
            <person name="Diebold P."/>
            <person name="Panke-Buisse K."/>
            <person name="Buckley D.H."/>
        </authorList>
    </citation>
    <scope>NUCLEOTIDE SEQUENCE [LARGE SCALE GENOMIC DNA]</scope>
    <source>
        <strain evidence="2 3">SUN51</strain>
    </source>
</reference>
<gene>
    <name evidence="2" type="ORF">FGF04_11015</name>
</gene>
<evidence type="ECO:0000313" key="2">
    <source>
        <dbReference type="EMBL" id="KAA0940127.1"/>
    </source>
</evidence>
<comment type="caution">
    <text evidence="2">The sequence shown here is derived from an EMBL/GenBank/DDBJ whole genome shotgun (WGS) entry which is preliminary data.</text>
</comment>
<accession>A0A5B0BEH4</accession>
<dbReference type="Proteomes" id="UP000324965">
    <property type="component" value="Unassembled WGS sequence"/>
</dbReference>